<accession>A0A927K4L5</accession>
<organism evidence="3 4">
    <name type="scientific">Nocardioides donggukensis</name>
    <dbReference type="NCBI Taxonomy" id="2774019"/>
    <lineage>
        <taxon>Bacteria</taxon>
        <taxon>Bacillati</taxon>
        <taxon>Actinomycetota</taxon>
        <taxon>Actinomycetes</taxon>
        <taxon>Propionibacteriales</taxon>
        <taxon>Nocardioidaceae</taxon>
        <taxon>Nocardioides</taxon>
    </lineage>
</organism>
<sequence length="206" mass="22237">MPKNRPRARRLAALALTIPLVLGAAGCGADEADVQPEAVEETAPNGDVFNAADVSFATDMIQHHAQALTMVDLTLGRDLDPEVAALMEQIRDAQAPEIEQMTGWLTDWQQPIPETMRDHANSEGGEMEMGDMPGMMSGEAMADLEASSDADFQGLLLEMMVEHHTGAIQMAESEQTSGTFDPAVELAGQIVTGQQAEIDQMEEMLR</sequence>
<feature type="chain" id="PRO_5038406462" evidence="1">
    <location>
        <begin position="25"/>
        <end position="206"/>
    </location>
</feature>
<dbReference type="RefSeq" id="WP_192143704.1">
    <property type="nucleotide sequence ID" value="NZ_JACYXZ010000003.1"/>
</dbReference>
<evidence type="ECO:0000313" key="4">
    <source>
        <dbReference type="Proteomes" id="UP000616839"/>
    </source>
</evidence>
<feature type="domain" description="DUF305" evidence="2">
    <location>
        <begin position="53"/>
        <end position="205"/>
    </location>
</feature>
<keyword evidence="4" id="KW-1185">Reference proteome</keyword>
<reference evidence="3" key="1">
    <citation type="submission" date="2020-09" db="EMBL/GenBank/DDBJ databases">
        <title>Nocardioides sp. strain MJB4 16S ribosomal RNA gene Genome sequencing and assembly.</title>
        <authorList>
            <person name="Kim I."/>
        </authorList>
    </citation>
    <scope>NUCLEOTIDE SEQUENCE</scope>
    <source>
        <strain evidence="3">MJB4</strain>
    </source>
</reference>
<dbReference type="InterPro" id="IPR012347">
    <property type="entry name" value="Ferritin-like"/>
</dbReference>
<dbReference type="PANTHER" id="PTHR36933:SF1">
    <property type="entry name" value="SLL0788 PROTEIN"/>
    <property type="match status" value="1"/>
</dbReference>
<comment type="caution">
    <text evidence="3">The sequence shown here is derived from an EMBL/GenBank/DDBJ whole genome shotgun (WGS) entry which is preliminary data.</text>
</comment>
<proteinExistence type="predicted"/>
<protein>
    <submittedName>
        <fullName evidence="3">DUF305 domain-containing protein</fullName>
    </submittedName>
</protein>
<dbReference type="Pfam" id="PF03713">
    <property type="entry name" value="DUF305"/>
    <property type="match status" value="1"/>
</dbReference>
<dbReference type="PROSITE" id="PS51257">
    <property type="entry name" value="PROKAR_LIPOPROTEIN"/>
    <property type="match status" value="1"/>
</dbReference>
<dbReference type="Proteomes" id="UP000616839">
    <property type="component" value="Unassembled WGS sequence"/>
</dbReference>
<keyword evidence="1" id="KW-0732">Signal</keyword>
<dbReference type="Gene3D" id="1.20.1260.10">
    <property type="match status" value="1"/>
</dbReference>
<dbReference type="PANTHER" id="PTHR36933">
    <property type="entry name" value="SLL0788 PROTEIN"/>
    <property type="match status" value="1"/>
</dbReference>
<name>A0A927K4L5_9ACTN</name>
<evidence type="ECO:0000256" key="1">
    <source>
        <dbReference type="SAM" id="SignalP"/>
    </source>
</evidence>
<dbReference type="InterPro" id="IPR005183">
    <property type="entry name" value="DUF305_CopM-like"/>
</dbReference>
<feature type="signal peptide" evidence="1">
    <location>
        <begin position="1"/>
        <end position="24"/>
    </location>
</feature>
<evidence type="ECO:0000313" key="3">
    <source>
        <dbReference type="EMBL" id="MBD8870399.1"/>
    </source>
</evidence>
<dbReference type="AlphaFoldDB" id="A0A927K4L5"/>
<gene>
    <name evidence="3" type="ORF">IE331_12250</name>
</gene>
<dbReference type="EMBL" id="JACYXZ010000003">
    <property type="protein sequence ID" value="MBD8870399.1"/>
    <property type="molecule type" value="Genomic_DNA"/>
</dbReference>
<evidence type="ECO:0000259" key="2">
    <source>
        <dbReference type="Pfam" id="PF03713"/>
    </source>
</evidence>